<dbReference type="InterPro" id="IPR041628">
    <property type="entry name" value="ChlI/MoxR_AAA_lid"/>
</dbReference>
<dbReference type="InterPro" id="IPR011703">
    <property type="entry name" value="ATPase_AAA-3"/>
</dbReference>
<dbReference type="CDD" id="cd00009">
    <property type="entry name" value="AAA"/>
    <property type="match status" value="1"/>
</dbReference>
<dbReference type="InterPro" id="IPR027417">
    <property type="entry name" value="P-loop_NTPase"/>
</dbReference>
<dbReference type="FunFam" id="3.40.50.300:FF:000640">
    <property type="entry name" value="MoxR family ATPase"/>
    <property type="match status" value="1"/>
</dbReference>
<dbReference type="Gene3D" id="1.10.8.80">
    <property type="entry name" value="Magnesium chelatase subunit I, C-Terminal domain"/>
    <property type="match status" value="1"/>
</dbReference>
<sequence>MSTTDGTMRRRPDLSSVGTTLEAIERNVTGVVRGKPREVRLALVTLLAEGHLLVEDVPGVGKTMLAKALARSIDCSVARVQFTPDLLPSDVTGVTVYSPDTGDFEFRPGPIFANLVLGDEINRAGPKTQSALLESMEERTVTIDGTTHELARPFMVIATQNPIELEGTYPLPEAQRDRFLMRISIGYPHQDDELEILRTHGGVDRVRELRPVADAAAVADAILAIRDVHVDDAVARYLVALCRATRAHPEVELGASPRASLALLRACRAAAAVAGRDYVVPDDAKELAPHVLPHRLILRPEAQLAGHDPLHVVLDVVDGVPAPTE</sequence>
<reference evidence="6" key="2">
    <citation type="submission" date="2020-09" db="EMBL/GenBank/DDBJ databases">
        <authorList>
            <person name="Sun Q."/>
            <person name="Zhou Y."/>
        </authorList>
    </citation>
    <scope>NUCLEOTIDE SEQUENCE</scope>
    <source>
        <strain evidence="6">CGMCC 1.14988</strain>
    </source>
</reference>
<proteinExistence type="inferred from homology"/>
<dbReference type="PANTHER" id="PTHR42759">
    <property type="entry name" value="MOXR FAMILY PROTEIN"/>
    <property type="match status" value="1"/>
</dbReference>
<dbReference type="EMBL" id="BMHA01000003">
    <property type="protein sequence ID" value="GGI04305.1"/>
    <property type="molecule type" value="Genomic_DNA"/>
</dbReference>
<evidence type="ECO:0000259" key="4">
    <source>
        <dbReference type="Pfam" id="PF07726"/>
    </source>
</evidence>
<organism evidence="6 7">
    <name type="scientific">Egicoccus halophilus</name>
    <dbReference type="NCBI Taxonomy" id="1670830"/>
    <lineage>
        <taxon>Bacteria</taxon>
        <taxon>Bacillati</taxon>
        <taxon>Actinomycetota</taxon>
        <taxon>Nitriliruptoria</taxon>
        <taxon>Egicoccales</taxon>
        <taxon>Egicoccaceae</taxon>
        <taxon>Egicoccus</taxon>
    </lineage>
</organism>
<keyword evidence="1" id="KW-0547">Nucleotide-binding</keyword>
<reference evidence="6" key="1">
    <citation type="journal article" date="2014" name="Int. J. Syst. Evol. Microbiol.">
        <title>Complete genome sequence of Corynebacterium casei LMG S-19264T (=DSM 44701T), isolated from a smear-ripened cheese.</title>
        <authorList>
            <consortium name="US DOE Joint Genome Institute (JGI-PGF)"/>
            <person name="Walter F."/>
            <person name="Albersmeier A."/>
            <person name="Kalinowski J."/>
            <person name="Ruckert C."/>
        </authorList>
    </citation>
    <scope>NUCLEOTIDE SEQUENCE</scope>
    <source>
        <strain evidence="6">CGMCC 1.14988</strain>
    </source>
</reference>
<evidence type="ECO:0008006" key="8">
    <source>
        <dbReference type="Google" id="ProtNLM"/>
    </source>
</evidence>
<keyword evidence="2" id="KW-0067">ATP-binding</keyword>
<gene>
    <name evidence="6" type="ORF">GCM10011354_08430</name>
</gene>
<evidence type="ECO:0000313" key="7">
    <source>
        <dbReference type="Proteomes" id="UP000650511"/>
    </source>
</evidence>
<accession>A0A8J3ESV7</accession>
<comment type="similarity">
    <text evidence="3">Belongs to the MoxR family.</text>
</comment>
<dbReference type="Pfam" id="PF07726">
    <property type="entry name" value="AAA_3"/>
    <property type="match status" value="1"/>
</dbReference>
<protein>
    <recommendedName>
        <fullName evidence="8">MoxR-like ATPase</fullName>
    </recommendedName>
</protein>
<dbReference type="GO" id="GO:0005524">
    <property type="term" value="F:ATP binding"/>
    <property type="evidence" value="ECO:0007669"/>
    <property type="project" value="UniProtKB-KW"/>
</dbReference>
<keyword evidence="7" id="KW-1185">Reference proteome</keyword>
<dbReference type="Pfam" id="PF17863">
    <property type="entry name" value="AAA_lid_2"/>
    <property type="match status" value="1"/>
</dbReference>
<dbReference type="SUPFAM" id="SSF52540">
    <property type="entry name" value="P-loop containing nucleoside triphosphate hydrolases"/>
    <property type="match status" value="1"/>
</dbReference>
<evidence type="ECO:0000256" key="3">
    <source>
        <dbReference type="ARBA" id="ARBA00061607"/>
    </source>
</evidence>
<evidence type="ECO:0000256" key="1">
    <source>
        <dbReference type="ARBA" id="ARBA00022741"/>
    </source>
</evidence>
<dbReference type="InterPro" id="IPR050764">
    <property type="entry name" value="CbbQ/NirQ/NorQ/GpvN"/>
</dbReference>
<dbReference type="Gene3D" id="3.40.50.300">
    <property type="entry name" value="P-loop containing nucleotide triphosphate hydrolases"/>
    <property type="match status" value="1"/>
</dbReference>
<feature type="domain" description="ChlI/MoxR AAA lid" evidence="5">
    <location>
        <begin position="243"/>
        <end position="304"/>
    </location>
</feature>
<comment type="caution">
    <text evidence="6">The sequence shown here is derived from an EMBL/GenBank/DDBJ whole genome shotgun (WGS) entry which is preliminary data.</text>
</comment>
<name>A0A8J3ESV7_9ACTN</name>
<evidence type="ECO:0000313" key="6">
    <source>
        <dbReference type="EMBL" id="GGI04305.1"/>
    </source>
</evidence>
<evidence type="ECO:0000256" key="2">
    <source>
        <dbReference type="ARBA" id="ARBA00022840"/>
    </source>
</evidence>
<dbReference type="Proteomes" id="UP000650511">
    <property type="component" value="Unassembled WGS sequence"/>
</dbReference>
<dbReference type="PANTHER" id="PTHR42759:SF5">
    <property type="entry name" value="METHANOL DEHYDROGENASE REGULATOR"/>
    <property type="match status" value="1"/>
</dbReference>
<evidence type="ECO:0000259" key="5">
    <source>
        <dbReference type="Pfam" id="PF17863"/>
    </source>
</evidence>
<dbReference type="AlphaFoldDB" id="A0A8J3ESV7"/>
<dbReference type="PIRSF" id="PIRSF002849">
    <property type="entry name" value="AAA_ATPase_chaperone_MoxR_prd"/>
    <property type="match status" value="1"/>
</dbReference>
<feature type="domain" description="ATPase AAA-3" evidence="4">
    <location>
        <begin position="51"/>
        <end position="181"/>
    </location>
</feature>
<dbReference type="GO" id="GO:0016887">
    <property type="term" value="F:ATP hydrolysis activity"/>
    <property type="evidence" value="ECO:0007669"/>
    <property type="project" value="InterPro"/>
</dbReference>